<dbReference type="AlphaFoldDB" id="A0AAV6RE59"/>
<keyword evidence="2" id="KW-1185">Reference proteome</keyword>
<sequence>MKVRERHEDVQKCTCLGGGKEIGPTLWAQEELSLGNVHKIAELAKRGGGEICGSPPPRSLLALWVSMNVESPRHDHEETCAGRIYWVSDRDQCPCNPEPTI</sequence>
<evidence type="ECO:0000313" key="2">
    <source>
        <dbReference type="Proteomes" id="UP000693946"/>
    </source>
</evidence>
<dbReference type="Proteomes" id="UP000693946">
    <property type="component" value="Linkage Group LG2"/>
</dbReference>
<name>A0AAV6RE59_SOLSE</name>
<organism evidence="1 2">
    <name type="scientific">Solea senegalensis</name>
    <name type="common">Senegalese sole</name>
    <dbReference type="NCBI Taxonomy" id="28829"/>
    <lineage>
        <taxon>Eukaryota</taxon>
        <taxon>Metazoa</taxon>
        <taxon>Chordata</taxon>
        <taxon>Craniata</taxon>
        <taxon>Vertebrata</taxon>
        <taxon>Euteleostomi</taxon>
        <taxon>Actinopterygii</taxon>
        <taxon>Neopterygii</taxon>
        <taxon>Teleostei</taxon>
        <taxon>Neoteleostei</taxon>
        <taxon>Acanthomorphata</taxon>
        <taxon>Carangaria</taxon>
        <taxon>Pleuronectiformes</taxon>
        <taxon>Pleuronectoidei</taxon>
        <taxon>Soleidae</taxon>
        <taxon>Solea</taxon>
    </lineage>
</organism>
<comment type="caution">
    <text evidence="1">The sequence shown here is derived from an EMBL/GenBank/DDBJ whole genome shotgun (WGS) entry which is preliminary data.</text>
</comment>
<evidence type="ECO:0000313" key="1">
    <source>
        <dbReference type="EMBL" id="KAG7503255.1"/>
    </source>
</evidence>
<dbReference type="EMBL" id="JAGKHQ010000012">
    <property type="protein sequence ID" value="KAG7503255.1"/>
    <property type="molecule type" value="Genomic_DNA"/>
</dbReference>
<protein>
    <submittedName>
        <fullName evidence="1">Uncharacterized protein</fullName>
    </submittedName>
</protein>
<accession>A0AAV6RE59</accession>
<gene>
    <name evidence="1" type="ORF">JOB18_034520</name>
</gene>
<proteinExistence type="predicted"/>
<reference evidence="1 2" key="1">
    <citation type="journal article" date="2021" name="Sci. Rep.">
        <title>Chromosome anchoring in Senegalese sole (Solea senegalensis) reveals sex-associated markers and genome rearrangements in flatfish.</title>
        <authorList>
            <person name="Guerrero-Cozar I."/>
            <person name="Gomez-Garrido J."/>
            <person name="Berbel C."/>
            <person name="Martinez-Blanch J.F."/>
            <person name="Alioto T."/>
            <person name="Claros M.G."/>
            <person name="Gagnaire P.A."/>
            <person name="Manchado M."/>
        </authorList>
    </citation>
    <scope>NUCLEOTIDE SEQUENCE [LARGE SCALE GENOMIC DNA]</scope>
    <source>
        <strain evidence="1">Sse05_10M</strain>
    </source>
</reference>